<gene>
    <name evidence="1" type="ORF">SG34_030580</name>
</gene>
<protein>
    <recommendedName>
        <fullName evidence="3">NAD synthetase</fullName>
    </recommendedName>
</protein>
<organism evidence="1 2">
    <name type="scientific">Thalassomonas viridans</name>
    <dbReference type="NCBI Taxonomy" id="137584"/>
    <lineage>
        <taxon>Bacteria</taxon>
        <taxon>Pseudomonadati</taxon>
        <taxon>Pseudomonadota</taxon>
        <taxon>Gammaproteobacteria</taxon>
        <taxon>Alteromonadales</taxon>
        <taxon>Colwelliaceae</taxon>
        <taxon>Thalassomonas</taxon>
    </lineage>
</organism>
<sequence length="304" mass="32807">MAPFDHLGFDERQLKDKLSLALDQEKLFKQIDNIPELHGAGVIYIDKNYTMVELRPFSAICRIEPVKVVLREPPEGLNQAQFSAHLKGAQSDARESRLVGEIAGAALSCSAAFLGWIVVLGSSVAIPLTGGTSSAITYLAAAAGTASFLQCINGGLRIRNELNDPELNDYLDSQEWYQHITFSLDVISLAGAIAAGAATLKAVKLLQANTNKSTINILKGLSRPEKKRLTQDIIRLNHPGISNKLLKGLVRNGNFPKRYTGIQINHTLKLQLKDAIGASMSFAGSALSGTINSLAIGIYEELAK</sequence>
<dbReference type="AlphaFoldDB" id="A0AAE9Z9A3"/>
<name>A0AAE9Z9A3_9GAMM</name>
<dbReference type="RefSeq" id="WP_044841299.1">
    <property type="nucleotide sequence ID" value="NZ_CP059734.1"/>
</dbReference>
<evidence type="ECO:0000313" key="2">
    <source>
        <dbReference type="Proteomes" id="UP000032352"/>
    </source>
</evidence>
<evidence type="ECO:0000313" key="1">
    <source>
        <dbReference type="EMBL" id="WDE09115.1"/>
    </source>
</evidence>
<accession>A0AAE9Z9A3</accession>
<keyword evidence="2" id="KW-1185">Reference proteome</keyword>
<proteinExistence type="predicted"/>
<evidence type="ECO:0008006" key="3">
    <source>
        <dbReference type="Google" id="ProtNLM"/>
    </source>
</evidence>
<reference evidence="1 2" key="1">
    <citation type="journal article" date="2015" name="Genome Announc.">
        <title>Draft Genome Sequences of Marine Isolates of Thalassomonas viridans and Thalassomonas actiniarum.</title>
        <authorList>
            <person name="Olonade I."/>
            <person name="van Zyl L.J."/>
            <person name="Trindade M."/>
        </authorList>
    </citation>
    <scope>NUCLEOTIDE SEQUENCE [LARGE SCALE GENOMIC DNA]</scope>
    <source>
        <strain evidence="1 2">XOM25</strain>
    </source>
</reference>
<reference evidence="1 2" key="2">
    <citation type="journal article" date="2022" name="Mar. Drugs">
        <title>Bioassay-Guided Fractionation Leads to the Detection of Cholic Acid Generated by the Rare Thalassomonas sp.</title>
        <authorList>
            <person name="Pheiffer F."/>
            <person name="Schneider Y.K."/>
            <person name="Hansen E.H."/>
            <person name="Andersen J.H."/>
            <person name="Isaksson J."/>
            <person name="Busche T."/>
            <person name="R C."/>
            <person name="Kalinowski J."/>
            <person name="Zyl L.V."/>
            <person name="Trindade M."/>
        </authorList>
    </citation>
    <scope>NUCLEOTIDE SEQUENCE [LARGE SCALE GENOMIC DNA]</scope>
    <source>
        <strain evidence="1 2">XOM25</strain>
    </source>
</reference>
<dbReference type="EMBL" id="CP059734">
    <property type="protein sequence ID" value="WDE09115.1"/>
    <property type="molecule type" value="Genomic_DNA"/>
</dbReference>
<dbReference type="Proteomes" id="UP000032352">
    <property type="component" value="Chromosome pTvir"/>
</dbReference>
<dbReference type="KEGG" id="tvd:SG34_030580"/>